<organism evidence="2 3">
    <name type="scientific">Homarus americanus</name>
    <name type="common">American lobster</name>
    <dbReference type="NCBI Taxonomy" id="6706"/>
    <lineage>
        <taxon>Eukaryota</taxon>
        <taxon>Metazoa</taxon>
        <taxon>Ecdysozoa</taxon>
        <taxon>Arthropoda</taxon>
        <taxon>Crustacea</taxon>
        <taxon>Multicrustacea</taxon>
        <taxon>Malacostraca</taxon>
        <taxon>Eumalacostraca</taxon>
        <taxon>Eucarida</taxon>
        <taxon>Decapoda</taxon>
        <taxon>Pleocyemata</taxon>
        <taxon>Astacidea</taxon>
        <taxon>Nephropoidea</taxon>
        <taxon>Nephropidae</taxon>
        <taxon>Homarus</taxon>
    </lineage>
</organism>
<evidence type="ECO:0000313" key="3">
    <source>
        <dbReference type="Proteomes" id="UP000747542"/>
    </source>
</evidence>
<keyword evidence="3" id="KW-1185">Reference proteome</keyword>
<dbReference type="EMBL" id="JAHLQT010024481">
    <property type="protein sequence ID" value="KAG7165222.1"/>
    <property type="molecule type" value="Genomic_DNA"/>
</dbReference>
<gene>
    <name evidence="2" type="primary">Clcn2-L7</name>
    <name evidence="2" type="ORF">Hamer_G029915</name>
</gene>
<keyword evidence="1" id="KW-1133">Transmembrane helix</keyword>
<sequence length="148" mass="17029">MNTKSIVFLLVLVIVAVTVVNVLYERLCTVYQSYMNTKYRVPVFMNTFARNSNKEISKCGIFFPSPIFFHDKSEISGVYDKHGGGSRRCLVFVLSTLNPIGRCLMMIHRVDVMFLFLFPETLTALFKTNFNVEYPFDPQELFVFALIG</sequence>
<feature type="transmembrane region" description="Helical" evidence="1">
    <location>
        <begin position="6"/>
        <end position="24"/>
    </location>
</feature>
<keyword evidence="1" id="KW-0812">Transmembrane</keyword>
<evidence type="ECO:0000313" key="2">
    <source>
        <dbReference type="EMBL" id="KAG7165222.1"/>
    </source>
</evidence>
<accession>A0A8J5JWP5</accession>
<name>A0A8J5JWP5_HOMAM</name>
<protein>
    <submittedName>
        <fullName evidence="2">Chloride channel protein 2-like 7</fullName>
    </submittedName>
</protein>
<dbReference type="Proteomes" id="UP000747542">
    <property type="component" value="Unassembled WGS sequence"/>
</dbReference>
<reference evidence="2" key="1">
    <citation type="journal article" date="2021" name="Sci. Adv.">
        <title>The American lobster genome reveals insights on longevity, neural, and immune adaptations.</title>
        <authorList>
            <person name="Polinski J.M."/>
            <person name="Zimin A.V."/>
            <person name="Clark K.F."/>
            <person name="Kohn A.B."/>
            <person name="Sadowski N."/>
            <person name="Timp W."/>
            <person name="Ptitsyn A."/>
            <person name="Khanna P."/>
            <person name="Romanova D.Y."/>
            <person name="Williams P."/>
            <person name="Greenwood S.J."/>
            <person name="Moroz L.L."/>
            <person name="Walt D.R."/>
            <person name="Bodnar A.G."/>
        </authorList>
    </citation>
    <scope>NUCLEOTIDE SEQUENCE</scope>
    <source>
        <strain evidence="2">GMGI-L3</strain>
    </source>
</reference>
<dbReference type="AlphaFoldDB" id="A0A8J5JWP5"/>
<proteinExistence type="predicted"/>
<comment type="caution">
    <text evidence="2">The sequence shown here is derived from an EMBL/GenBank/DDBJ whole genome shotgun (WGS) entry which is preliminary data.</text>
</comment>
<keyword evidence="1" id="KW-0472">Membrane</keyword>
<evidence type="ECO:0000256" key="1">
    <source>
        <dbReference type="SAM" id="Phobius"/>
    </source>
</evidence>